<proteinExistence type="predicted"/>
<feature type="chain" id="PRO_5035222851" description="Prolyl 4-hydroxylase N-terminal domain-containing protein" evidence="1">
    <location>
        <begin position="23"/>
        <end position="293"/>
    </location>
</feature>
<name>A0A8J2JKU7_9HEXA</name>
<accession>A0A8J2JKU7</accession>
<feature type="signal peptide" evidence="1">
    <location>
        <begin position="1"/>
        <end position="22"/>
    </location>
</feature>
<organism evidence="3 4">
    <name type="scientific">Allacma fusca</name>
    <dbReference type="NCBI Taxonomy" id="39272"/>
    <lineage>
        <taxon>Eukaryota</taxon>
        <taxon>Metazoa</taxon>
        <taxon>Ecdysozoa</taxon>
        <taxon>Arthropoda</taxon>
        <taxon>Hexapoda</taxon>
        <taxon>Collembola</taxon>
        <taxon>Symphypleona</taxon>
        <taxon>Sminthuridae</taxon>
        <taxon>Allacma</taxon>
    </lineage>
</organism>
<feature type="non-terminal residue" evidence="3">
    <location>
        <position position="1"/>
    </location>
</feature>
<comment type="caution">
    <text evidence="3">The sequence shown here is derived from an EMBL/GenBank/DDBJ whole genome shotgun (WGS) entry which is preliminary data.</text>
</comment>
<feature type="domain" description="Prolyl 4-hydroxylase N-terminal" evidence="2">
    <location>
        <begin position="43"/>
        <end position="187"/>
    </location>
</feature>
<evidence type="ECO:0000313" key="4">
    <source>
        <dbReference type="Proteomes" id="UP000708208"/>
    </source>
</evidence>
<reference evidence="3" key="1">
    <citation type="submission" date="2021-06" db="EMBL/GenBank/DDBJ databases">
        <authorList>
            <person name="Hodson N. C."/>
            <person name="Mongue J. A."/>
            <person name="Jaron S. K."/>
        </authorList>
    </citation>
    <scope>NUCLEOTIDE SEQUENCE</scope>
</reference>
<dbReference type="OrthoDB" id="420380at2759"/>
<keyword evidence="4" id="KW-1185">Reference proteome</keyword>
<keyword evidence="1" id="KW-0732">Signal</keyword>
<dbReference type="GO" id="GO:0005783">
    <property type="term" value="C:endoplasmic reticulum"/>
    <property type="evidence" value="ECO:0007669"/>
    <property type="project" value="InterPro"/>
</dbReference>
<dbReference type="AlphaFoldDB" id="A0A8J2JKU7"/>
<evidence type="ECO:0000256" key="1">
    <source>
        <dbReference type="SAM" id="SignalP"/>
    </source>
</evidence>
<gene>
    <name evidence="3" type="ORF">AFUS01_LOCUS10115</name>
</gene>
<evidence type="ECO:0000313" key="3">
    <source>
        <dbReference type="EMBL" id="CAG7720862.1"/>
    </source>
</evidence>
<sequence length="293" mass="34619">METEFLLQILYFTFVTLPLATTSNHRIKPMNQWKRSSIYALSISDLQNLENLELTLVQVLTQGFLTSNKFPIGSKIREHVHRYLEDYYESNGYIDTKDGIGKMDFRIALNPICAYRLIWRIKFLLQDVIFHNQFFRHFGSVSRRISYFFKQYCWPSMDDLESLAEKILRIQYVYDLPVEQLAKGWISTLHTNCTLKSVHCYEIFKVAAKTEQFTSAIEWAELAKEIAVTDKMSSPVFLAFSLWNAIEKHNQEFEDDMKLELEPLFFDRNISHVPYDSKNATKIRNIQDDEFKE</sequence>
<dbReference type="EMBL" id="CAJVCH010074443">
    <property type="protein sequence ID" value="CAG7720862.1"/>
    <property type="molecule type" value="Genomic_DNA"/>
</dbReference>
<dbReference type="InterPro" id="IPR013547">
    <property type="entry name" value="P4H_N"/>
</dbReference>
<dbReference type="Proteomes" id="UP000708208">
    <property type="component" value="Unassembled WGS sequence"/>
</dbReference>
<evidence type="ECO:0000259" key="2">
    <source>
        <dbReference type="Pfam" id="PF08336"/>
    </source>
</evidence>
<protein>
    <recommendedName>
        <fullName evidence="2">Prolyl 4-hydroxylase N-terminal domain-containing protein</fullName>
    </recommendedName>
</protein>
<dbReference type="Pfam" id="PF08336">
    <property type="entry name" value="P4Ha_N"/>
    <property type="match status" value="1"/>
</dbReference>
<dbReference type="GO" id="GO:0004656">
    <property type="term" value="F:procollagen-proline 4-dioxygenase activity"/>
    <property type="evidence" value="ECO:0007669"/>
    <property type="project" value="InterPro"/>
</dbReference>